<keyword evidence="3" id="KW-1185">Reference proteome</keyword>
<dbReference type="OrthoDB" id="42955at2"/>
<name>A0A1G6HXZ3_9BACT</name>
<evidence type="ECO:0000313" key="3">
    <source>
        <dbReference type="Proteomes" id="UP000199322"/>
    </source>
</evidence>
<sequence length="426" mass="51084">MAFLKGLNNTNLKIKPKSVEQLFFDEYEDSKNTIEIYENYSYSVDFKSGNYKWFDDEFNLLTNESEDKLSIEIEYIPLILTYMRINEFMESGKRSMLSFLSTELTKVTNELINKESIAYTFDQSGRNVMLFIKKLEKDLYEHHIIVNFDGHDNYFDLMALSNEQKIKKFYSDLIDETNKLRIKILPTIIENMTQFSNNIIEKINVIKSQDIKDIRDKYFNIFDFDILEFIEREVHRTILDDLNEYIYYVKTNSYDEDSEFKPKVELDFLIEDMDSLEKELRQVINDAHIFNNSESEEVNYELYDEIEEELMEHMDKLISDEIIDEDDFIIEGKSIIESLQFVYDDIDAEKVEIERKILLNIINAYGISIINENFNLIQKIFYKLNLEEELEKLYEVSEDKKISDYKKWYNKLFELTGRNLKKEINN</sequence>
<dbReference type="AlphaFoldDB" id="A0A1G6HXZ3"/>
<dbReference type="Proteomes" id="UP000297288">
    <property type="component" value="Unassembled WGS sequence"/>
</dbReference>
<dbReference type="EMBL" id="FMYV01000001">
    <property type="protein sequence ID" value="SDB99091.1"/>
    <property type="molecule type" value="Genomic_DNA"/>
</dbReference>
<dbReference type="Proteomes" id="UP000199322">
    <property type="component" value="Unassembled WGS sequence"/>
</dbReference>
<reference evidence="1 3" key="1">
    <citation type="submission" date="2016-10" db="EMBL/GenBank/DDBJ databases">
        <authorList>
            <person name="de Groot N.N."/>
        </authorList>
    </citation>
    <scope>NUCLEOTIDE SEQUENCE [LARGE SCALE GENOMIC DNA]</scope>
    <source>
        <strain evidence="1 3">WG14</strain>
    </source>
</reference>
<reference evidence="2 4" key="2">
    <citation type="submission" date="2019-04" db="EMBL/GenBank/DDBJ databases">
        <title>Draft genome sequence data and analysis of a Fermenting Bacterium, Geotoga petraea strain HO-Geo1, isolated from heavy-oil petroleum reservoir in Russia.</title>
        <authorList>
            <person name="Grouzdev D.S."/>
            <person name="Semenova E.M."/>
            <person name="Sokolova D.S."/>
            <person name="Tourova T.P."/>
            <person name="Poltaraus A.B."/>
            <person name="Nazina T.N."/>
        </authorList>
    </citation>
    <scope>NUCLEOTIDE SEQUENCE [LARGE SCALE GENOMIC DNA]</scope>
    <source>
        <strain evidence="2 4">HO-Geo1</strain>
    </source>
</reference>
<accession>A0A1G6HXZ3</accession>
<protein>
    <submittedName>
        <fullName evidence="1">Uncharacterized protein</fullName>
    </submittedName>
</protein>
<evidence type="ECO:0000313" key="2">
    <source>
        <dbReference type="EMBL" id="TGG89015.1"/>
    </source>
</evidence>
<dbReference type="STRING" id="28234.SAMN04488588_0168"/>
<organism evidence="1 3">
    <name type="scientific">Geotoga petraea</name>
    <dbReference type="NCBI Taxonomy" id="28234"/>
    <lineage>
        <taxon>Bacteria</taxon>
        <taxon>Thermotogati</taxon>
        <taxon>Thermotogota</taxon>
        <taxon>Thermotogae</taxon>
        <taxon>Petrotogales</taxon>
        <taxon>Petrotogaceae</taxon>
        <taxon>Geotoga</taxon>
    </lineage>
</organism>
<gene>
    <name evidence="2" type="ORF">E4650_02135</name>
    <name evidence="1" type="ORF">SAMN04488588_0168</name>
</gene>
<evidence type="ECO:0000313" key="1">
    <source>
        <dbReference type="EMBL" id="SDB99091.1"/>
    </source>
</evidence>
<dbReference type="EMBL" id="SRME01000001">
    <property type="protein sequence ID" value="TGG89015.1"/>
    <property type="molecule type" value="Genomic_DNA"/>
</dbReference>
<dbReference type="RefSeq" id="WP_091401945.1">
    <property type="nucleotide sequence ID" value="NZ_FMYV01000001.1"/>
</dbReference>
<evidence type="ECO:0000313" key="4">
    <source>
        <dbReference type="Proteomes" id="UP000297288"/>
    </source>
</evidence>
<proteinExistence type="predicted"/>